<accession>A0A1I7WNJ6</accession>
<organism evidence="1 2">
    <name type="scientific">Heterorhabditis bacteriophora</name>
    <name type="common">Entomopathogenic nematode worm</name>
    <dbReference type="NCBI Taxonomy" id="37862"/>
    <lineage>
        <taxon>Eukaryota</taxon>
        <taxon>Metazoa</taxon>
        <taxon>Ecdysozoa</taxon>
        <taxon>Nematoda</taxon>
        <taxon>Chromadorea</taxon>
        <taxon>Rhabditida</taxon>
        <taxon>Rhabditina</taxon>
        <taxon>Rhabditomorpha</taxon>
        <taxon>Strongyloidea</taxon>
        <taxon>Heterorhabditidae</taxon>
        <taxon>Heterorhabditis</taxon>
    </lineage>
</organism>
<dbReference type="AlphaFoldDB" id="A0A1I7WNJ6"/>
<evidence type="ECO:0000313" key="1">
    <source>
        <dbReference type="Proteomes" id="UP000095283"/>
    </source>
</evidence>
<sequence length="133" mass="15407">MPIVGNTDIKIPIPKFYDLIRSFFRSTSRLAYQLFVRPRGFDTLADHTCDSGFRFSPDICNSDLVEITYEYYFERMDIHYVIAFFLALNRNPTIGSRSTIAMSMKKVMGPEQPWHDARNGESRIAKNLQDDLA</sequence>
<dbReference type="Proteomes" id="UP000095283">
    <property type="component" value="Unplaced"/>
</dbReference>
<dbReference type="WBParaSite" id="Hba_06657">
    <property type="protein sequence ID" value="Hba_06657"/>
    <property type="gene ID" value="Hba_06657"/>
</dbReference>
<evidence type="ECO:0000313" key="2">
    <source>
        <dbReference type="WBParaSite" id="Hba_06657"/>
    </source>
</evidence>
<keyword evidence="1" id="KW-1185">Reference proteome</keyword>
<protein>
    <submittedName>
        <fullName evidence="2">NAD(P)-bd_dom domain-containing protein</fullName>
    </submittedName>
</protein>
<reference evidence="2" key="1">
    <citation type="submission" date="2016-11" db="UniProtKB">
        <authorList>
            <consortium name="WormBaseParasite"/>
        </authorList>
    </citation>
    <scope>IDENTIFICATION</scope>
</reference>
<proteinExistence type="predicted"/>
<name>A0A1I7WNJ6_HETBA</name>